<dbReference type="RefSeq" id="WP_147041571.1">
    <property type="nucleotide sequence ID" value="NZ_BAABIR010000001.1"/>
</dbReference>
<dbReference type="EMBL" id="VOQQ01000001">
    <property type="protein sequence ID" value="TXC62183.1"/>
    <property type="molecule type" value="Genomic_DNA"/>
</dbReference>
<dbReference type="Proteomes" id="UP000321249">
    <property type="component" value="Unassembled WGS sequence"/>
</dbReference>
<dbReference type="AlphaFoldDB" id="A0A5C6TP33"/>
<proteinExistence type="predicted"/>
<organism evidence="1 2">
    <name type="scientific">Allosphingosinicella ginsenosidimutans</name>
    <dbReference type="NCBI Taxonomy" id="1176539"/>
    <lineage>
        <taxon>Bacteria</taxon>
        <taxon>Pseudomonadati</taxon>
        <taxon>Pseudomonadota</taxon>
        <taxon>Alphaproteobacteria</taxon>
        <taxon>Sphingomonadales</taxon>
        <taxon>Sphingomonadaceae</taxon>
        <taxon>Allosphingosinicella</taxon>
    </lineage>
</organism>
<keyword evidence="2" id="KW-1185">Reference proteome</keyword>
<reference evidence="1 2" key="1">
    <citation type="journal article" date="2015" name="J. Microbiol.">
        <title>Sphingosinicella ginsenosidimutans sp. nov., with ginsenoside converting activity.</title>
        <authorList>
            <person name="Kim J.K."/>
            <person name="Kang M.S."/>
            <person name="Park S.C."/>
            <person name="Kim K.M."/>
            <person name="Choi K."/>
            <person name="Yoon M.H."/>
            <person name="Im W.T."/>
        </authorList>
    </citation>
    <scope>NUCLEOTIDE SEQUENCE [LARGE SCALE GENOMIC DNA]</scope>
    <source>
        <strain evidence="1 2">BS-11</strain>
    </source>
</reference>
<gene>
    <name evidence="1" type="ORF">FRZ32_00080</name>
</gene>
<protein>
    <recommendedName>
        <fullName evidence="3">GRAM domain-containing protein</fullName>
    </recommendedName>
</protein>
<evidence type="ECO:0000313" key="1">
    <source>
        <dbReference type="EMBL" id="TXC62183.1"/>
    </source>
</evidence>
<accession>A0A5C6TP33</accession>
<sequence length="116" mass="12952">MKIDLRPGEAIIDSWTLFYLPPQGGKYNGKLTVTNQRLLYDAKFDASLRGIVEEAVFVKWGSEGYLEIEKGDIADVEVQKKLFSKKAIVTLTDGSKHVFDYGALNIDKAADAIRAR</sequence>
<evidence type="ECO:0008006" key="3">
    <source>
        <dbReference type="Google" id="ProtNLM"/>
    </source>
</evidence>
<comment type="caution">
    <text evidence="1">The sequence shown here is derived from an EMBL/GenBank/DDBJ whole genome shotgun (WGS) entry which is preliminary data.</text>
</comment>
<dbReference type="OrthoDB" id="7595227at2"/>
<evidence type="ECO:0000313" key="2">
    <source>
        <dbReference type="Proteomes" id="UP000321249"/>
    </source>
</evidence>
<name>A0A5C6TP33_9SPHN</name>